<dbReference type="PANTHER" id="PTHR48228:SF6">
    <property type="entry name" value="L-CARNITINE COA-TRANSFERASE"/>
    <property type="match status" value="1"/>
</dbReference>
<dbReference type="SUPFAM" id="SSF89796">
    <property type="entry name" value="CoA-transferase family III (CaiB/BaiF)"/>
    <property type="match status" value="1"/>
</dbReference>
<dbReference type="RefSeq" id="WP_063698412.1">
    <property type="nucleotide sequence ID" value="NZ_LUUB01000038.1"/>
</dbReference>
<dbReference type="InterPro" id="IPR003673">
    <property type="entry name" value="CoA-Trfase_fam_III"/>
</dbReference>
<evidence type="ECO:0000313" key="3">
    <source>
        <dbReference type="Proteomes" id="UP000076959"/>
    </source>
</evidence>
<proteinExistence type="predicted"/>
<dbReference type="GO" id="GO:0016740">
    <property type="term" value="F:transferase activity"/>
    <property type="evidence" value="ECO:0007669"/>
    <property type="project" value="UniProtKB-KW"/>
</dbReference>
<dbReference type="Proteomes" id="UP000076959">
    <property type="component" value="Unassembled WGS sequence"/>
</dbReference>
<dbReference type="EMBL" id="LUUB01000038">
    <property type="protein sequence ID" value="OAF12896.1"/>
    <property type="molecule type" value="Genomic_DNA"/>
</dbReference>
<dbReference type="Gene3D" id="3.40.50.10540">
    <property type="entry name" value="Crotonobetainyl-coa:carnitine coa-transferase, domain 1"/>
    <property type="match status" value="1"/>
</dbReference>
<dbReference type="OrthoDB" id="5720311at2"/>
<sequence>MIDEAAAPPLVGVIAVEISRGVAASHAGRLLSSLGAETILVEPLEGNPLRREPPFLPPANEASALFAFLAAGKKSVTCDIETPAGRAGLSALLGAADVFIHDLRPDERASLELDEQALRAHYPKLVDVSVLPFGAVGPKAGWQAEEINLIHASGEGFLLPNGLAAELFPDRPPLKVYGHFAEYQGGVVAALGALSALIGRAQGEAESVDVSVQDATLAVGAFALQRFGDGSLEHRRTRSFKYGGVLECADGYVELLTLEERQWRGLVELMGRPDWMFDAALSDALERSRRGAEINRAIRAWALEQQTADVVARAQALGVPMAKYASPAEVLSGPHERARDLFQPVEIPGAGRLPVLSEPFHVDGAALPLKAGPPRLGEHQHMLAARRRRDQATVAAEAS</sequence>
<accession>A0A176Z1F8</accession>
<dbReference type="InterPro" id="IPR044855">
    <property type="entry name" value="CoA-Trfase_III_dom3_sf"/>
</dbReference>
<name>A0A176Z1F8_9BRAD</name>
<comment type="caution">
    <text evidence="2">The sequence shown here is derived from an EMBL/GenBank/DDBJ whole genome shotgun (WGS) entry which is preliminary data.</text>
</comment>
<evidence type="ECO:0000313" key="2">
    <source>
        <dbReference type="EMBL" id="OAF12896.1"/>
    </source>
</evidence>
<dbReference type="Pfam" id="PF02515">
    <property type="entry name" value="CoA_transf_3"/>
    <property type="match status" value="1"/>
</dbReference>
<dbReference type="AlphaFoldDB" id="A0A176Z1F8"/>
<dbReference type="InterPro" id="IPR050509">
    <property type="entry name" value="CoA-transferase_III"/>
</dbReference>
<keyword evidence="3" id="KW-1185">Reference proteome</keyword>
<protein>
    <submittedName>
        <fullName evidence="2">Acyl-CoA transferase</fullName>
    </submittedName>
</protein>
<organism evidence="2 3">
    <name type="scientific">Bradyrhizobium centrolobii</name>
    <dbReference type="NCBI Taxonomy" id="1505087"/>
    <lineage>
        <taxon>Bacteria</taxon>
        <taxon>Pseudomonadati</taxon>
        <taxon>Pseudomonadota</taxon>
        <taxon>Alphaproteobacteria</taxon>
        <taxon>Hyphomicrobiales</taxon>
        <taxon>Nitrobacteraceae</taxon>
        <taxon>Bradyrhizobium</taxon>
    </lineage>
</organism>
<dbReference type="Gene3D" id="3.30.1540.10">
    <property type="entry name" value="formyl-coa transferase, domain 3"/>
    <property type="match status" value="1"/>
</dbReference>
<keyword evidence="1 2" id="KW-0808">Transferase</keyword>
<reference evidence="2 3" key="1">
    <citation type="submission" date="2016-03" db="EMBL/GenBank/DDBJ databases">
        <title>Draft Genome Sequence of the Strain BR 10245 (Bradyrhizobium sp.) isolated from nodules of Centrolobium paraense.</title>
        <authorList>
            <person name="Simoes-Araujo J.L.Sr."/>
            <person name="Barauna A.C."/>
            <person name="Silva K."/>
            <person name="Zilli J.E."/>
        </authorList>
    </citation>
    <scope>NUCLEOTIDE SEQUENCE [LARGE SCALE GENOMIC DNA]</scope>
    <source>
        <strain evidence="2 3">BR 10245</strain>
    </source>
</reference>
<dbReference type="InterPro" id="IPR023606">
    <property type="entry name" value="CoA-Trfase_III_dom_1_sf"/>
</dbReference>
<gene>
    <name evidence="2" type="ORF">AYJ54_44925</name>
</gene>
<evidence type="ECO:0000256" key="1">
    <source>
        <dbReference type="ARBA" id="ARBA00022679"/>
    </source>
</evidence>
<dbReference type="STRING" id="1505087.AYJ54_44925"/>
<dbReference type="PANTHER" id="PTHR48228">
    <property type="entry name" value="SUCCINYL-COA--D-CITRAMALATE COA-TRANSFERASE"/>
    <property type="match status" value="1"/>
</dbReference>